<reference evidence="1 2" key="1">
    <citation type="submission" date="2013-05" db="EMBL/GenBank/DDBJ databases">
        <authorList>
            <person name="Harkins D.M."/>
            <person name="Durkin A.S."/>
            <person name="Brinkac L.M."/>
            <person name="Haft D.H."/>
            <person name="Selengut J.D."/>
            <person name="Sanka R."/>
            <person name="DePew J."/>
            <person name="Purushe J."/>
            <person name="Hartskeerl R.A."/>
            <person name="Ahmed A."/>
            <person name="van der Linden H."/>
            <person name="Goris M.G.A."/>
            <person name="Vinetz J.M."/>
            <person name="Sutton G.G."/>
            <person name="Nierman W.C."/>
            <person name="Fouts D.E."/>
        </authorList>
    </citation>
    <scope>NUCLEOTIDE SEQUENCE [LARGE SCALE GENOMIC DNA]</scope>
    <source>
        <strain evidence="1 2">CZ214</strain>
    </source>
</reference>
<dbReference type="AlphaFoldDB" id="T0GLY1"/>
<protein>
    <submittedName>
        <fullName evidence="1">Uncharacterized protein</fullName>
    </submittedName>
</protein>
<dbReference type="Proteomes" id="UP000015442">
    <property type="component" value="Unassembled WGS sequence"/>
</dbReference>
<sequence>MEEEIQILKKKLELITEMMSFLFQKLSSFVTKDEANTIKQVLEKLKED</sequence>
<organism evidence="1 2">
    <name type="scientific">Leptospira noguchii serovar Panama str. CZ214</name>
    <dbReference type="NCBI Taxonomy" id="1001595"/>
    <lineage>
        <taxon>Bacteria</taxon>
        <taxon>Pseudomonadati</taxon>
        <taxon>Spirochaetota</taxon>
        <taxon>Spirochaetia</taxon>
        <taxon>Leptospirales</taxon>
        <taxon>Leptospiraceae</taxon>
        <taxon>Leptospira</taxon>
    </lineage>
</organism>
<name>T0GLY1_9LEPT</name>
<evidence type="ECO:0000313" key="2">
    <source>
        <dbReference type="Proteomes" id="UP000015442"/>
    </source>
</evidence>
<comment type="caution">
    <text evidence="1">The sequence shown here is derived from an EMBL/GenBank/DDBJ whole genome shotgun (WGS) entry which is preliminary data.</text>
</comment>
<evidence type="ECO:0000313" key="1">
    <source>
        <dbReference type="EMBL" id="EQA69897.1"/>
    </source>
</evidence>
<dbReference type="EMBL" id="AKWY02000034">
    <property type="protein sequence ID" value="EQA69897.1"/>
    <property type="molecule type" value="Genomic_DNA"/>
</dbReference>
<dbReference type="GeneID" id="62532758"/>
<gene>
    <name evidence="1" type="ORF">LEP1GSC059_2315</name>
</gene>
<dbReference type="RefSeq" id="WP_017214959.1">
    <property type="nucleotide sequence ID" value="NZ_AKWY02000034.1"/>
</dbReference>
<accession>T0GLY1</accession>
<proteinExistence type="predicted"/>